<organism evidence="11 12">
    <name type="scientific">Tetraodon nigroviridis</name>
    <name type="common">Spotted green pufferfish</name>
    <name type="synonym">Chelonodon nigroviridis</name>
    <dbReference type="NCBI Taxonomy" id="99883"/>
    <lineage>
        <taxon>Eukaryota</taxon>
        <taxon>Metazoa</taxon>
        <taxon>Chordata</taxon>
        <taxon>Craniata</taxon>
        <taxon>Vertebrata</taxon>
        <taxon>Euteleostomi</taxon>
        <taxon>Actinopterygii</taxon>
        <taxon>Neopterygii</taxon>
        <taxon>Teleostei</taxon>
        <taxon>Neoteleostei</taxon>
        <taxon>Acanthomorphata</taxon>
        <taxon>Eupercaria</taxon>
        <taxon>Tetraodontiformes</taxon>
        <taxon>Tetradontoidea</taxon>
        <taxon>Tetraodontidae</taxon>
        <taxon>Tetraodon</taxon>
    </lineage>
</organism>
<dbReference type="FunFam" id="3.40.50.10190:FF:000006">
    <property type="entry name" value="Breast cancer type 1 susceptibility protein homolog"/>
    <property type="match status" value="1"/>
</dbReference>
<dbReference type="GO" id="GO:0070531">
    <property type="term" value="C:BRCA1-A complex"/>
    <property type="evidence" value="ECO:0007669"/>
    <property type="project" value="TreeGrafter"/>
</dbReference>
<dbReference type="SUPFAM" id="SSF57850">
    <property type="entry name" value="RING/U-box"/>
    <property type="match status" value="1"/>
</dbReference>
<dbReference type="GO" id="GO:0007095">
    <property type="term" value="P:mitotic G2 DNA damage checkpoint signaling"/>
    <property type="evidence" value="ECO:0007669"/>
    <property type="project" value="TreeGrafter"/>
</dbReference>
<evidence type="ECO:0000313" key="12">
    <source>
        <dbReference type="Proteomes" id="UP000007303"/>
    </source>
</evidence>
<name>H3CY12_TETNG</name>
<dbReference type="GO" id="GO:0031436">
    <property type="term" value="C:BRCA1-BARD1 complex"/>
    <property type="evidence" value="ECO:0007669"/>
    <property type="project" value="TreeGrafter"/>
</dbReference>
<dbReference type="SMART" id="SM00292">
    <property type="entry name" value="BRCT"/>
    <property type="match status" value="2"/>
</dbReference>
<evidence type="ECO:0000256" key="7">
    <source>
        <dbReference type="ARBA" id="ARBA00023204"/>
    </source>
</evidence>
<dbReference type="PROSITE" id="PS50172">
    <property type="entry name" value="BRCT"/>
    <property type="match status" value="2"/>
</dbReference>
<feature type="compositionally biased region" description="Basic and acidic residues" evidence="9">
    <location>
        <begin position="412"/>
        <end position="431"/>
    </location>
</feature>
<feature type="region of interest" description="Disordered" evidence="9">
    <location>
        <begin position="327"/>
        <end position="455"/>
    </location>
</feature>
<dbReference type="CDD" id="cd17735">
    <property type="entry name" value="BRCT_BRCA1_rpt1"/>
    <property type="match status" value="1"/>
</dbReference>
<keyword evidence="7" id="KW-0234">DNA repair</keyword>
<dbReference type="InterPro" id="IPR031099">
    <property type="entry name" value="BRCA1-associated"/>
</dbReference>
<dbReference type="Pfam" id="PF00533">
    <property type="entry name" value="BRCT"/>
    <property type="match status" value="1"/>
</dbReference>
<feature type="compositionally biased region" description="Low complexity" evidence="9">
    <location>
        <begin position="729"/>
        <end position="741"/>
    </location>
</feature>
<evidence type="ECO:0000256" key="2">
    <source>
        <dbReference type="ARBA" id="ARBA00022723"/>
    </source>
</evidence>
<dbReference type="Gene3D" id="3.40.50.10190">
    <property type="entry name" value="BRCT domain"/>
    <property type="match status" value="2"/>
</dbReference>
<keyword evidence="8" id="KW-0539">Nucleus</keyword>
<dbReference type="GO" id="GO:0045944">
    <property type="term" value="P:positive regulation of transcription by RNA polymerase II"/>
    <property type="evidence" value="ECO:0007669"/>
    <property type="project" value="TreeGrafter"/>
</dbReference>
<dbReference type="GeneTree" id="ENSGT00440000034289"/>
<keyword evidence="4" id="KW-0227">DNA damage</keyword>
<dbReference type="SUPFAM" id="SSF52113">
    <property type="entry name" value="BRCT domain"/>
    <property type="match status" value="2"/>
</dbReference>
<keyword evidence="12" id="KW-1185">Reference proteome</keyword>
<feature type="region of interest" description="Disordered" evidence="9">
    <location>
        <begin position="163"/>
        <end position="288"/>
    </location>
</feature>
<feature type="region of interest" description="Disordered" evidence="9">
    <location>
        <begin position="1028"/>
        <end position="1049"/>
    </location>
</feature>
<evidence type="ECO:0000256" key="5">
    <source>
        <dbReference type="ARBA" id="ARBA00022771"/>
    </source>
</evidence>
<feature type="domain" description="BRCT" evidence="10">
    <location>
        <begin position="1165"/>
        <end position="1257"/>
    </location>
</feature>
<evidence type="ECO:0000256" key="3">
    <source>
        <dbReference type="ARBA" id="ARBA00022737"/>
    </source>
</evidence>
<dbReference type="AlphaFoldDB" id="H3CY12"/>
<evidence type="ECO:0000256" key="1">
    <source>
        <dbReference type="ARBA" id="ARBA00004123"/>
    </source>
</evidence>
<evidence type="ECO:0000313" key="11">
    <source>
        <dbReference type="Ensembl" id="ENSTNIP00000013147.1"/>
    </source>
</evidence>
<protein>
    <recommendedName>
        <fullName evidence="10">BRCT domain-containing protein</fullName>
    </recommendedName>
</protein>
<feature type="compositionally biased region" description="Basic and acidic residues" evidence="9">
    <location>
        <begin position="504"/>
        <end position="529"/>
    </location>
</feature>
<feature type="region of interest" description="Disordered" evidence="9">
    <location>
        <begin position="985"/>
        <end position="1015"/>
    </location>
</feature>
<keyword evidence="5" id="KW-0863">Zinc-finger</keyword>
<feature type="compositionally biased region" description="Polar residues" evidence="9">
    <location>
        <begin position="1006"/>
        <end position="1015"/>
    </location>
</feature>
<dbReference type="PANTHER" id="PTHR13763:SF0">
    <property type="entry name" value="BREAST CANCER TYPE 1 SUSCEPTIBILITY PROTEIN"/>
    <property type="match status" value="1"/>
</dbReference>
<feature type="compositionally biased region" description="Basic and acidic residues" evidence="9">
    <location>
        <begin position="1038"/>
        <end position="1049"/>
    </location>
</feature>
<dbReference type="Proteomes" id="UP000007303">
    <property type="component" value="Unassembled WGS sequence"/>
</dbReference>
<dbReference type="Gene3D" id="3.30.40.10">
    <property type="entry name" value="Zinc/RING finger domain, C3HC4 (zinc finger)"/>
    <property type="match status" value="1"/>
</dbReference>
<dbReference type="InParanoid" id="H3CY12"/>
<dbReference type="InterPro" id="IPR001357">
    <property type="entry name" value="BRCT_dom"/>
</dbReference>
<feature type="region of interest" description="Disordered" evidence="9">
    <location>
        <begin position="729"/>
        <end position="755"/>
    </location>
</feature>
<dbReference type="InterPro" id="IPR036420">
    <property type="entry name" value="BRCT_dom_sf"/>
</dbReference>
<feature type="compositionally biased region" description="Basic and acidic residues" evidence="9">
    <location>
        <begin position="331"/>
        <end position="349"/>
    </location>
</feature>
<reference evidence="12" key="1">
    <citation type="journal article" date="2004" name="Nature">
        <title>Genome duplication in the teleost fish Tetraodon nigroviridis reveals the early vertebrate proto-karyotype.</title>
        <authorList>
            <person name="Jaillon O."/>
            <person name="Aury J.-M."/>
            <person name="Brunet F."/>
            <person name="Petit J.-L."/>
            <person name="Stange-Thomann N."/>
            <person name="Mauceli E."/>
            <person name="Bouneau L."/>
            <person name="Fischer C."/>
            <person name="Ozouf-Costaz C."/>
            <person name="Bernot A."/>
            <person name="Nicaud S."/>
            <person name="Jaffe D."/>
            <person name="Fisher S."/>
            <person name="Lutfalla G."/>
            <person name="Dossat C."/>
            <person name="Segurens B."/>
            <person name="Dasilva C."/>
            <person name="Salanoubat M."/>
            <person name="Levy M."/>
            <person name="Boudet N."/>
            <person name="Castellano S."/>
            <person name="Anthouard V."/>
            <person name="Jubin C."/>
            <person name="Castelli V."/>
            <person name="Katinka M."/>
            <person name="Vacherie B."/>
            <person name="Biemont C."/>
            <person name="Skalli Z."/>
            <person name="Cattolico L."/>
            <person name="Poulain J."/>
            <person name="De Berardinis V."/>
            <person name="Cruaud C."/>
            <person name="Duprat S."/>
            <person name="Brottier P."/>
            <person name="Coutanceau J.-P."/>
            <person name="Gouzy J."/>
            <person name="Parra G."/>
            <person name="Lardier G."/>
            <person name="Chapple C."/>
            <person name="McKernan K.J."/>
            <person name="McEwan P."/>
            <person name="Bosak S."/>
            <person name="Kellis M."/>
            <person name="Volff J.-N."/>
            <person name="Guigo R."/>
            <person name="Zody M.C."/>
            <person name="Mesirov J."/>
            <person name="Lindblad-Toh K."/>
            <person name="Birren B."/>
            <person name="Nusbaum C."/>
            <person name="Kahn D."/>
            <person name="Robinson-Rechavi M."/>
            <person name="Laudet V."/>
            <person name="Schachter V."/>
            <person name="Quetier F."/>
            <person name="Saurin W."/>
            <person name="Scarpelli C."/>
            <person name="Wincker P."/>
            <person name="Lander E.S."/>
            <person name="Weissenbach J."/>
            <person name="Roest Crollius H."/>
        </authorList>
    </citation>
    <scope>NUCLEOTIDE SEQUENCE [LARGE SCALE GENOMIC DNA]</scope>
</reference>
<feature type="compositionally biased region" description="Basic and acidic residues" evidence="9">
    <location>
        <begin position="218"/>
        <end position="238"/>
    </location>
</feature>
<evidence type="ECO:0000259" key="10">
    <source>
        <dbReference type="PROSITE" id="PS50172"/>
    </source>
</evidence>
<dbReference type="GO" id="GO:0043009">
    <property type="term" value="P:chordate embryonic development"/>
    <property type="evidence" value="ECO:0007669"/>
    <property type="project" value="TreeGrafter"/>
</dbReference>
<feature type="compositionally biased region" description="Basic and acidic residues" evidence="9">
    <location>
        <begin position="363"/>
        <end position="386"/>
    </location>
</feature>
<dbReference type="STRING" id="99883.ENSTNIP00000013147"/>
<feature type="domain" description="BRCT" evidence="10">
    <location>
        <begin position="1058"/>
        <end position="1143"/>
    </location>
</feature>
<feature type="compositionally biased region" description="Polar residues" evidence="9">
    <location>
        <begin position="803"/>
        <end position="829"/>
    </location>
</feature>
<evidence type="ECO:0000256" key="8">
    <source>
        <dbReference type="ARBA" id="ARBA00023242"/>
    </source>
</evidence>
<feature type="region of interest" description="Disordered" evidence="9">
    <location>
        <begin position="478"/>
        <end position="529"/>
    </location>
</feature>
<evidence type="ECO:0000256" key="9">
    <source>
        <dbReference type="SAM" id="MobiDB-lite"/>
    </source>
</evidence>
<feature type="compositionally biased region" description="Basic residues" evidence="9">
    <location>
        <begin position="494"/>
        <end position="503"/>
    </location>
</feature>
<dbReference type="OMA" id="CNVLQQV"/>
<feature type="region of interest" description="Disordered" evidence="9">
    <location>
        <begin position="802"/>
        <end position="834"/>
    </location>
</feature>
<dbReference type="GO" id="GO:0004842">
    <property type="term" value="F:ubiquitin-protein transferase activity"/>
    <property type="evidence" value="ECO:0007669"/>
    <property type="project" value="TreeGrafter"/>
</dbReference>
<feature type="compositionally biased region" description="Basic and acidic residues" evidence="9">
    <location>
        <begin position="567"/>
        <end position="577"/>
    </location>
</feature>
<dbReference type="HOGENOM" id="CLU_264721_0_0_1"/>
<evidence type="ECO:0000256" key="4">
    <source>
        <dbReference type="ARBA" id="ARBA00022763"/>
    </source>
</evidence>
<comment type="subcellular location">
    <subcellularLocation>
        <location evidence="1">Nucleus</location>
    </subcellularLocation>
</comment>
<reference evidence="11" key="2">
    <citation type="submission" date="2025-08" db="UniProtKB">
        <authorList>
            <consortium name="Ensembl"/>
        </authorList>
    </citation>
    <scope>IDENTIFICATION</scope>
</reference>
<dbReference type="GO" id="GO:0008270">
    <property type="term" value="F:zinc ion binding"/>
    <property type="evidence" value="ECO:0007669"/>
    <property type="project" value="UniProtKB-KW"/>
</dbReference>
<feature type="compositionally biased region" description="Polar residues" evidence="9">
    <location>
        <begin position="600"/>
        <end position="611"/>
    </location>
</feature>
<evidence type="ECO:0000256" key="6">
    <source>
        <dbReference type="ARBA" id="ARBA00022833"/>
    </source>
</evidence>
<keyword evidence="3" id="KW-0677">Repeat</keyword>
<reference evidence="11" key="3">
    <citation type="submission" date="2025-09" db="UniProtKB">
        <authorList>
            <consortium name="Ensembl"/>
        </authorList>
    </citation>
    <scope>IDENTIFICATION</scope>
</reference>
<dbReference type="GO" id="GO:0000724">
    <property type="term" value="P:double-strand break repair via homologous recombination"/>
    <property type="evidence" value="ECO:0007669"/>
    <property type="project" value="TreeGrafter"/>
</dbReference>
<proteinExistence type="predicted"/>
<dbReference type="PANTHER" id="PTHR13763">
    <property type="entry name" value="BREAST CANCER TYPE 1 SUSCEPTIBILITY PROTEIN BRCA1"/>
    <property type="match status" value="1"/>
</dbReference>
<feature type="region of interest" description="Disordered" evidence="9">
    <location>
        <begin position="557"/>
        <end position="585"/>
    </location>
</feature>
<feature type="region of interest" description="Disordered" evidence="9">
    <location>
        <begin position="599"/>
        <end position="697"/>
    </location>
</feature>
<keyword evidence="2" id="KW-0479">Metal-binding</keyword>
<sequence>MEAPTATDVKKRISLLWETLQCPICVDLMTAPVSSVCNFLRLCMSKQGKQSQMQNKVNQPVCKVTITKRSLQDFKGFQRLISGLQEMTRAYETVTGSNYFTGLSQAQPPHVADIKAQHHNKVSLMDASCAEGDYEEALPKSQSSTTAAQDGFARLMGLKDTSPLTTGLDSGLGEAPPTCDKKMYSPTKVENVPLEPGFIPDEDERSDLQTPSKKKAKKDLEPDKILDQRQKKSLEKVAEWLMNVPSEQSLELENPEEDGDDSDSRSSTSTIDLGQLHRGANPTRGRAKALEDQVFGAVYKRERRGKEMVKPTEAALEVARFNLSVENTSEDENRGNKQEEHFIREREKNAGSNVLEGEVEFLEDCRGSLEPTHMSENDENKEDEVPHPVSVIEEQQAETKGKRRTRSAPQHVDSDLLKCTQKEPENTEPKRTQKRSRGIKSERAKSARTSKPLVLVAVENAEGGPKIGPRSEEVQVHIENYPSSGDQEVPSGRGTRKSRRLRGFTKEDTGKERSRSSVPDKEHRSHPKFECETLNNVKSLDYKEQKWQDKNGCIYSQDMEEIENMDSGEKTSSRPEEGSEQTLFEVPDTETLFQAACSVAESTAQPSNTARLLTELEMENEQKNDSEQDTEQLVKSFKATKRKSFHLGSRPDVKRSRSSVQENDQSAGAEENRYVCSVDPSAPKHAEPAAAGKTDTQVLVDSQNMPGSDLISDSHLASLKRKASGLYSGCSAEGGCASASSPLPPNLESKHAGQSSKDSAICFATEKPSQISGSQANFMMEDTQSSTLLQSVKADAAKELLNAPSSLTPSGLQTSVPGGEMTHSQSSRELSTRRKRAKAQKLDCLSDSSDCAEEEFPCLAKILNETASPGEHATRPPACPSPDCVNSSQASVDLFGTPHECAVNDVASSQFSSEVLVTQQKIEMKKELVRLEKLMALVSEVLHEKEASPAKDMLDKTTQKITGSDVDHVLSCGQGEVFNQETFPEEEQDANASLNDGKGARPAGSKHSSITELNSRISNTVGLSSAAKTLKSDGSPSDGHEDKENNTPERARSLARMLLVTSGLGPSQQITVKKFAKRIGATVVSQVTPEVTHVVMHTDEQLVCERTLKYFLGIAGRKWVVSFQWISECIKQKKLLNETLFEVRGDVVNGFNHQGPMKARATADNNVSLFHMHVCFFKQVTDISRTEMELMVELCGATVVQDPLLLDGKRTSHQLIIVQSGSESSRSVSGKATVVTRGWLLDSVATYTIQNLKNYRADLRAA</sequence>
<keyword evidence="6" id="KW-0862">Zinc</keyword>
<accession>H3CY12</accession>
<dbReference type="Ensembl" id="ENSTNIT00000013339.1">
    <property type="protein sequence ID" value="ENSTNIP00000013147.1"/>
    <property type="gene ID" value="ENSTNIG00000010246.1"/>
</dbReference>
<dbReference type="InterPro" id="IPR013083">
    <property type="entry name" value="Znf_RING/FYVE/PHD"/>
</dbReference>